<evidence type="ECO:0000313" key="4">
    <source>
        <dbReference type="Proteomes" id="UP000185728"/>
    </source>
</evidence>
<name>A0ABY1L625_9FLAO</name>
<feature type="transmembrane region" description="Helical" evidence="1">
    <location>
        <begin position="43"/>
        <end position="62"/>
    </location>
</feature>
<keyword evidence="2" id="KW-0732">Signal</keyword>
<keyword evidence="1" id="KW-0472">Membrane</keyword>
<feature type="transmembrane region" description="Helical" evidence="1">
    <location>
        <begin position="74"/>
        <end position="95"/>
    </location>
</feature>
<evidence type="ECO:0000256" key="2">
    <source>
        <dbReference type="SAM" id="SignalP"/>
    </source>
</evidence>
<dbReference type="Proteomes" id="UP000185728">
    <property type="component" value="Unassembled WGS sequence"/>
</dbReference>
<reference evidence="3 4" key="1">
    <citation type="submission" date="2017-01" db="EMBL/GenBank/DDBJ databases">
        <authorList>
            <person name="Varghese N."/>
            <person name="Submissions S."/>
        </authorList>
    </citation>
    <scope>NUCLEOTIDE SEQUENCE [LARGE SCALE GENOMIC DNA]</scope>
    <source>
        <strain evidence="3 4">DSM 2061</strain>
    </source>
</reference>
<keyword evidence="4" id="KW-1185">Reference proteome</keyword>
<accession>A0ABY1L625</accession>
<organism evidence="3 4">
    <name type="scientific">Zobellia uliginosa</name>
    <dbReference type="NCBI Taxonomy" id="143224"/>
    <lineage>
        <taxon>Bacteria</taxon>
        <taxon>Pseudomonadati</taxon>
        <taxon>Bacteroidota</taxon>
        <taxon>Flavobacteriia</taxon>
        <taxon>Flavobacteriales</taxon>
        <taxon>Flavobacteriaceae</taxon>
        <taxon>Zobellia</taxon>
    </lineage>
</organism>
<gene>
    <name evidence="3" type="ORF">SAMN05421766_1192</name>
</gene>
<keyword evidence="1" id="KW-0812">Transmembrane</keyword>
<dbReference type="RefSeq" id="WP_139327770.1">
    <property type="nucleotide sequence ID" value="NZ_FTOB01000019.1"/>
</dbReference>
<evidence type="ECO:0000313" key="3">
    <source>
        <dbReference type="EMBL" id="SIT16535.1"/>
    </source>
</evidence>
<evidence type="ECO:0000256" key="1">
    <source>
        <dbReference type="SAM" id="Phobius"/>
    </source>
</evidence>
<comment type="caution">
    <text evidence="3">The sequence shown here is derived from an EMBL/GenBank/DDBJ whole genome shotgun (WGS) entry which is preliminary data.</text>
</comment>
<evidence type="ECO:0008006" key="5">
    <source>
        <dbReference type="Google" id="ProtNLM"/>
    </source>
</evidence>
<protein>
    <recommendedName>
        <fullName evidence="5">TrbC/VIRB2 family protein</fullName>
    </recommendedName>
</protein>
<feature type="chain" id="PRO_5047035668" description="TrbC/VIRB2 family protein" evidence="2">
    <location>
        <begin position="28"/>
        <end position="96"/>
    </location>
</feature>
<keyword evidence="1" id="KW-1133">Transmembrane helix</keyword>
<feature type="signal peptide" evidence="2">
    <location>
        <begin position="1"/>
        <end position="27"/>
    </location>
</feature>
<dbReference type="EMBL" id="FTOB01000019">
    <property type="protein sequence ID" value="SIT16535.1"/>
    <property type="molecule type" value="Genomic_DNA"/>
</dbReference>
<proteinExistence type="predicted"/>
<sequence>MKKLQVTLRTKLLITLGMLSFSNTILAQAVDGQIQQWGEEIKSALDASVLVFAMVGGFIIFIQYMQGNEQAQKNFIKFIIGLAIFGLVDLIATMFV</sequence>